<feature type="binding site" evidence="9">
    <location>
        <begin position="36"/>
        <end position="40"/>
    </location>
    <ligand>
        <name>4-amino-2-methyl-5-(diphosphooxymethyl)pyrimidine</name>
        <dbReference type="ChEBI" id="CHEBI:57841"/>
    </ligand>
</feature>
<feature type="binding site" evidence="9">
    <location>
        <position position="88"/>
    </location>
    <ligand>
        <name>Mg(2+)</name>
        <dbReference type="ChEBI" id="CHEBI:18420"/>
    </ligand>
</feature>
<dbReference type="Proteomes" id="UP000055590">
    <property type="component" value="Chromosome"/>
</dbReference>
<dbReference type="GO" id="GO:0000287">
    <property type="term" value="F:magnesium ion binding"/>
    <property type="evidence" value="ECO:0007669"/>
    <property type="project" value="UniProtKB-UniRule"/>
</dbReference>
<dbReference type="GO" id="GO:0009229">
    <property type="term" value="P:thiamine diphosphate biosynthetic process"/>
    <property type="evidence" value="ECO:0007669"/>
    <property type="project" value="UniProtKB-UniRule"/>
</dbReference>
<comment type="catalytic activity">
    <reaction evidence="6 9 10">
        <text>4-methyl-5-(2-phosphooxyethyl)-thiazole + 4-amino-2-methyl-5-(diphosphooxymethyl)pyrimidine + H(+) = thiamine phosphate + diphosphate</text>
        <dbReference type="Rhea" id="RHEA:22328"/>
        <dbReference type="ChEBI" id="CHEBI:15378"/>
        <dbReference type="ChEBI" id="CHEBI:33019"/>
        <dbReference type="ChEBI" id="CHEBI:37575"/>
        <dbReference type="ChEBI" id="CHEBI:57841"/>
        <dbReference type="ChEBI" id="CHEBI:58296"/>
        <dbReference type="EC" id="2.5.1.3"/>
    </reaction>
</comment>
<feature type="binding site" evidence="9">
    <location>
        <begin position="133"/>
        <end position="135"/>
    </location>
    <ligand>
        <name>2-[(2R,5Z)-2-carboxy-4-methylthiazol-5(2H)-ylidene]ethyl phosphate</name>
        <dbReference type="ChEBI" id="CHEBI:62899"/>
    </ligand>
</feature>
<comment type="catalytic activity">
    <reaction evidence="7 9 10">
        <text>2-(2-carboxy-4-methylthiazol-5-yl)ethyl phosphate + 4-amino-2-methyl-5-(diphosphooxymethyl)pyrimidine + 2 H(+) = thiamine phosphate + CO2 + diphosphate</text>
        <dbReference type="Rhea" id="RHEA:47848"/>
        <dbReference type="ChEBI" id="CHEBI:15378"/>
        <dbReference type="ChEBI" id="CHEBI:16526"/>
        <dbReference type="ChEBI" id="CHEBI:33019"/>
        <dbReference type="ChEBI" id="CHEBI:37575"/>
        <dbReference type="ChEBI" id="CHEBI:57841"/>
        <dbReference type="ChEBI" id="CHEBI:62890"/>
        <dbReference type="EC" id="2.5.1.3"/>
    </reaction>
</comment>
<protein>
    <recommendedName>
        <fullName evidence="9">Thiamine-phosphate synthase</fullName>
        <shortName evidence="9">TP synthase</shortName>
        <shortName evidence="9">TPS</shortName>
        <ecNumber evidence="9">2.5.1.3</ecNumber>
    </recommendedName>
    <alternativeName>
        <fullName evidence="9">Thiamine-phosphate pyrophosphorylase</fullName>
        <shortName evidence="9">TMP pyrophosphorylase</shortName>
        <shortName evidence="9">TMP-PPase</shortName>
    </alternativeName>
</protein>
<dbReference type="AlphaFoldDB" id="A0A0K1PEH8"/>
<feature type="binding site" evidence="9">
    <location>
        <position position="164"/>
    </location>
    <ligand>
        <name>2-[(2R,5Z)-2-carboxy-4-methylthiazol-5(2H)-ylidene]ethyl phosphate</name>
        <dbReference type="ChEBI" id="CHEBI:62899"/>
    </ligand>
</feature>
<dbReference type="HAMAP" id="MF_00097">
    <property type="entry name" value="TMP_synthase"/>
    <property type="match status" value="1"/>
</dbReference>
<name>A0A0K1PEH8_9BACT</name>
<evidence type="ECO:0000259" key="12">
    <source>
        <dbReference type="Pfam" id="PF02581"/>
    </source>
</evidence>
<comment type="catalytic activity">
    <reaction evidence="8 9 10">
        <text>2-[(2R,5Z)-2-carboxy-4-methylthiazol-5(2H)-ylidene]ethyl phosphate + 4-amino-2-methyl-5-(diphosphooxymethyl)pyrimidine + 2 H(+) = thiamine phosphate + CO2 + diphosphate</text>
        <dbReference type="Rhea" id="RHEA:47844"/>
        <dbReference type="ChEBI" id="CHEBI:15378"/>
        <dbReference type="ChEBI" id="CHEBI:16526"/>
        <dbReference type="ChEBI" id="CHEBI:33019"/>
        <dbReference type="ChEBI" id="CHEBI:37575"/>
        <dbReference type="ChEBI" id="CHEBI:57841"/>
        <dbReference type="ChEBI" id="CHEBI:62899"/>
        <dbReference type="EC" id="2.5.1.3"/>
    </reaction>
</comment>
<dbReference type="CDD" id="cd00564">
    <property type="entry name" value="TMP_TenI"/>
    <property type="match status" value="1"/>
</dbReference>
<dbReference type="KEGG" id="vin:AKJ08_2325"/>
<dbReference type="GO" id="GO:0005737">
    <property type="term" value="C:cytoplasm"/>
    <property type="evidence" value="ECO:0007669"/>
    <property type="project" value="TreeGrafter"/>
</dbReference>
<evidence type="ECO:0000256" key="8">
    <source>
        <dbReference type="ARBA" id="ARBA00047883"/>
    </source>
</evidence>
<organism evidence="13 14">
    <name type="scientific">Vulgatibacter incomptus</name>
    <dbReference type="NCBI Taxonomy" id="1391653"/>
    <lineage>
        <taxon>Bacteria</taxon>
        <taxon>Pseudomonadati</taxon>
        <taxon>Myxococcota</taxon>
        <taxon>Myxococcia</taxon>
        <taxon>Myxococcales</taxon>
        <taxon>Cystobacterineae</taxon>
        <taxon>Vulgatibacteraceae</taxon>
        <taxon>Vulgatibacter</taxon>
    </lineage>
</organism>
<comment type="pathway">
    <text evidence="1 9 11">Cofactor biosynthesis; thiamine diphosphate biosynthesis; thiamine phosphate from 4-amino-2-methyl-5-diphosphomethylpyrimidine and 4-methyl-5-(2-phosphoethyl)-thiazole: step 1/1.</text>
</comment>
<evidence type="ECO:0000256" key="4">
    <source>
        <dbReference type="ARBA" id="ARBA00022842"/>
    </source>
</evidence>
<evidence type="ECO:0000256" key="6">
    <source>
        <dbReference type="ARBA" id="ARBA00047334"/>
    </source>
</evidence>
<dbReference type="SUPFAM" id="SSF51391">
    <property type="entry name" value="Thiamin phosphate synthase"/>
    <property type="match status" value="1"/>
</dbReference>
<comment type="similarity">
    <text evidence="9 10">Belongs to the thiamine-phosphate synthase family.</text>
</comment>
<feature type="binding site" evidence="9">
    <location>
        <position position="107"/>
    </location>
    <ligand>
        <name>4-amino-2-methyl-5-(diphosphooxymethyl)pyrimidine</name>
        <dbReference type="ChEBI" id="CHEBI:57841"/>
    </ligand>
</feature>
<dbReference type="UniPathway" id="UPA00060">
    <property type="reaction ID" value="UER00141"/>
</dbReference>
<keyword evidence="3 9" id="KW-0479">Metal-binding</keyword>
<dbReference type="RefSeq" id="WP_157370620.1">
    <property type="nucleotide sequence ID" value="NZ_CP012332.1"/>
</dbReference>
<evidence type="ECO:0000313" key="13">
    <source>
        <dbReference type="EMBL" id="AKU91938.1"/>
    </source>
</evidence>
<reference evidence="13 14" key="1">
    <citation type="submission" date="2015-08" db="EMBL/GenBank/DDBJ databases">
        <authorList>
            <person name="Babu N.S."/>
            <person name="Beckwith C.J."/>
            <person name="Beseler K.G."/>
            <person name="Brison A."/>
            <person name="Carone J.V."/>
            <person name="Caskin T.P."/>
            <person name="Diamond M."/>
            <person name="Durham M.E."/>
            <person name="Foxe J.M."/>
            <person name="Go M."/>
            <person name="Henderson B.A."/>
            <person name="Jones I.B."/>
            <person name="McGettigan J.A."/>
            <person name="Micheletti S.J."/>
            <person name="Nasrallah M.E."/>
            <person name="Ortiz D."/>
            <person name="Piller C.R."/>
            <person name="Privatt S.R."/>
            <person name="Schneider S.L."/>
            <person name="Sharp S."/>
            <person name="Smith T.C."/>
            <person name="Stanton J.D."/>
            <person name="Ullery H.E."/>
            <person name="Wilson R.J."/>
            <person name="Serrano M.G."/>
            <person name="Buck G."/>
            <person name="Lee V."/>
            <person name="Wang Y."/>
            <person name="Carvalho R."/>
            <person name="Voegtly L."/>
            <person name="Shi R."/>
            <person name="Duckworth R."/>
            <person name="Johnson A."/>
            <person name="Loviza R."/>
            <person name="Walstead R."/>
            <person name="Shah Z."/>
            <person name="Kiflezghi M."/>
            <person name="Wade K."/>
            <person name="Ball S.L."/>
            <person name="Bradley K.W."/>
            <person name="Asai D.J."/>
            <person name="Bowman C.A."/>
            <person name="Russell D.A."/>
            <person name="Pope W.H."/>
            <person name="Jacobs-Sera D."/>
            <person name="Hendrix R.W."/>
            <person name="Hatfull G.F."/>
        </authorList>
    </citation>
    <scope>NUCLEOTIDE SEQUENCE [LARGE SCALE GENOMIC DNA]</scope>
    <source>
        <strain evidence="13 14">DSM 27710</strain>
    </source>
</reference>
<evidence type="ECO:0000256" key="1">
    <source>
        <dbReference type="ARBA" id="ARBA00005165"/>
    </source>
</evidence>
<keyword evidence="4 9" id="KW-0460">Magnesium</keyword>
<dbReference type="OrthoDB" id="9810880at2"/>
<dbReference type="InterPro" id="IPR034291">
    <property type="entry name" value="TMP_synthase"/>
</dbReference>
<evidence type="ECO:0000256" key="10">
    <source>
        <dbReference type="RuleBase" id="RU003826"/>
    </source>
</evidence>
<evidence type="ECO:0000313" key="14">
    <source>
        <dbReference type="Proteomes" id="UP000055590"/>
    </source>
</evidence>
<evidence type="ECO:0000256" key="5">
    <source>
        <dbReference type="ARBA" id="ARBA00022977"/>
    </source>
</evidence>
<accession>A0A0K1PEH8</accession>
<evidence type="ECO:0000256" key="2">
    <source>
        <dbReference type="ARBA" id="ARBA00022679"/>
    </source>
</evidence>
<dbReference type="EC" id="2.5.1.3" evidence="9"/>
<dbReference type="InterPro" id="IPR036206">
    <property type="entry name" value="ThiamineP_synth_sf"/>
</dbReference>
<feature type="binding site" evidence="9">
    <location>
        <position position="69"/>
    </location>
    <ligand>
        <name>Mg(2+)</name>
        <dbReference type="ChEBI" id="CHEBI:18420"/>
    </ligand>
</feature>
<keyword evidence="5 9" id="KW-0784">Thiamine biosynthesis</keyword>
<evidence type="ECO:0000256" key="11">
    <source>
        <dbReference type="RuleBase" id="RU004253"/>
    </source>
</evidence>
<dbReference type="STRING" id="1391653.AKJ08_2325"/>
<sequence length="216" mass="21773">MRIHGLYAIADPSVRPDVPLPELCARLARSGASVVQIRWKGAGARELLEAARAALPLVRGAGAALVINDRPDIAWLAGADGVHLGADDLPIAEARKLVGPALSIGATVRDLGGAIAAAAAGADHVGFGPVFVTSTKVVDAPPRGLEGLRAICASSPVPVVAIAGIGLSNIGQVADCGASAAAVVSDLLRAESIEARGRALREAFEAGAGRRDRQPA</sequence>
<comment type="function">
    <text evidence="9">Condenses 4-methyl-5-(beta-hydroxyethyl)thiazole monophosphate (THZ-P) and 2-methyl-4-amino-5-hydroxymethyl pyrimidine pyrophosphate (HMP-PP) to form thiamine monophosphate (TMP).</text>
</comment>
<comment type="cofactor">
    <cofactor evidence="9">
        <name>Mg(2+)</name>
        <dbReference type="ChEBI" id="CHEBI:18420"/>
    </cofactor>
    <text evidence="9">Binds 1 Mg(2+) ion per subunit.</text>
</comment>
<proteinExistence type="inferred from homology"/>
<feature type="binding site" evidence="9">
    <location>
        <begin position="184"/>
        <end position="185"/>
    </location>
    <ligand>
        <name>2-[(2R,5Z)-2-carboxy-4-methylthiazol-5(2H)-ylidene]ethyl phosphate</name>
        <dbReference type="ChEBI" id="CHEBI:62899"/>
    </ligand>
</feature>
<evidence type="ECO:0000256" key="7">
    <source>
        <dbReference type="ARBA" id="ARBA00047851"/>
    </source>
</evidence>
<keyword evidence="2 9" id="KW-0808">Transferase</keyword>
<evidence type="ECO:0000256" key="9">
    <source>
        <dbReference type="HAMAP-Rule" id="MF_00097"/>
    </source>
</evidence>
<dbReference type="InterPro" id="IPR013785">
    <property type="entry name" value="Aldolase_TIM"/>
</dbReference>
<keyword evidence="14" id="KW-1185">Reference proteome</keyword>
<gene>
    <name evidence="9" type="primary">thiE</name>
    <name evidence="13" type="ORF">AKJ08_2325</name>
</gene>
<dbReference type="Pfam" id="PF02581">
    <property type="entry name" value="TMP-TENI"/>
    <property type="match status" value="1"/>
</dbReference>
<dbReference type="GO" id="GO:0004789">
    <property type="term" value="F:thiamine-phosphate diphosphorylase activity"/>
    <property type="evidence" value="ECO:0007669"/>
    <property type="project" value="UniProtKB-UniRule"/>
</dbReference>
<dbReference type="PANTHER" id="PTHR20857:SF15">
    <property type="entry name" value="THIAMINE-PHOSPHATE SYNTHASE"/>
    <property type="match status" value="1"/>
</dbReference>
<feature type="binding site" evidence="9">
    <location>
        <position position="136"/>
    </location>
    <ligand>
        <name>4-amino-2-methyl-5-(diphosphooxymethyl)pyrimidine</name>
        <dbReference type="ChEBI" id="CHEBI:57841"/>
    </ligand>
</feature>
<dbReference type="Gene3D" id="3.20.20.70">
    <property type="entry name" value="Aldolase class I"/>
    <property type="match status" value="1"/>
</dbReference>
<evidence type="ECO:0000256" key="3">
    <source>
        <dbReference type="ARBA" id="ARBA00022723"/>
    </source>
</evidence>
<dbReference type="PANTHER" id="PTHR20857">
    <property type="entry name" value="THIAMINE-PHOSPHATE PYROPHOSPHORYLASE"/>
    <property type="match status" value="1"/>
</dbReference>
<feature type="binding site" evidence="9">
    <location>
        <position position="68"/>
    </location>
    <ligand>
        <name>4-amino-2-methyl-5-(diphosphooxymethyl)pyrimidine</name>
        <dbReference type="ChEBI" id="CHEBI:57841"/>
    </ligand>
</feature>
<dbReference type="PATRIC" id="fig|1391653.3.peg.2423"/>
<dbReference type="EMBL" id="CP012332">
    <property type="protein sequence ID" value="AKU91938.1"/>
    <property type="molecule type" value="Genomic_DNA"/>
</dbReference>
<feature type="domain" description="Thiamine phosphate synthase/TenI" evidence="12">
    <location>
        <begin position="6"/>
        <end position="186"/>
    </location>
</feature>
<dbReference type="NCBIfam" id="TIGR00693">
    <property type="entry name" value="thiE"/>
    <property type="match status" value="1"/>
</dbReference>
<dbReference type="GO" id="GO:0009228">
    <property type="term" value="P:thiamine biosynthetic process"/>
    <property type="evidence" value="ECO:0007669"/>
    <property type="project" value="UniProtKB-KW"/>
</dbReference>
<dbReference type="InterPro" id="IPR022998">
    <property type="entry name" value="ThiamineP_synth_TenI"/>
</dbReference>